<organism evidence="1 2">
    <name type="scientific">Tolypocladium ophioglossoides (strain CBS 100239)</name>
    <name type="common">Snaketongue truffleclub</name>
    <name type="synonym">Elaphocordyceps ophioglossoides</name>
    <dbReference type="NCBI Taxonomy" id="1163406"/>
    <lineage>
        <taxon>Eukaryota</taxon>
        <taxon>Fungi</taxon>
        <taxon>Dikarya</taxon>
        <taxon>Ascomycota</taxon>
        <taxon>Pezizomycotina</taxon>
        <taxon>Sordariomycetes</taxon>
        <taxon>Hypocreomycetidae</taxon>
        <taxon>Hypocreales</taxon>
        <taxon>Ophiocordycipitaceae</taxon>
        <taxon>Tolypocladium</taxon>
    </lineage>
</organism>
<evidence type="ECO:0000313" key="1">
    <source>
        <dbReference type="EMBL" id="KND89424.1"/>
    </source>
</evidence>
<evidence type="ECO:0008006" key="3">
    <source>
        <dbReference type="Google" id="ProtNLM"/>
    </source>
</evidence>
<dbReference type="STRING" id="1163406.A0A0L0N5X3"/>
<dbReference type="EMBL" id="LFRF01000018">
    <property type="protein sequence ID" value="KND89424.1"/>
    <property type="molecule type" value="Genomic_DNA"/>
</dbReference>
<name>A0A0L0N5X3_TOLOC</name>
<evidence type="ECO:0000313" key="2">
    <source>
        <dbReference type="Proteomes" id="UP000036947"/>
    </source>
</evidence>
<protein>
    <recommendedName>
        <fullName evidence="3">Peptidase S9 prolyl oligopeptidase catalytic domain-containing protein</fullName>
    </recommendedName>
</protein>
<accession>A0A0L0N5X3</accession>
<dbReference type="Proteomes" id="UP000036947">
    <property type="component" value="Unassembled WGS sequence"/>
</dbReference>
<proteinExistence type="predicted"/>
<comment type="caution">
    <text evidence="1">The sequence shown here is derived from an EMBL/GenBank/DDBJ whole genome shotgun (WGS) entry which is preliminary data.</text>
</comment>
<dbReference type="OrthoDB" id="2498029at2759"/>
<keyword evidence="2" id="KW-1185">Reference proteome</keyword>
<gene>
    <name evidence="1" type="ORF">TOPH_05831</name>
</gene>
<reference evidence="1 2" key="1">
    <citation type="journal article" date="2015" name="BMC Genomics">
        <title>The genome of the truffle-parasite Tolypocladium ophioglossoides and the evolution of antifungal peptaibiotics.</title>
        <authorList>
            <person name="Quandt C.A."/>
            <person name="Bushley K.E."/>
            <person name="Spatafora J.W."/>
        </authorList>
    </citation>
    <scope>NUCLEOTIDE SEQUENCE [LARGE SCALE GENOMIC DNA]</scope>
    <source>
        <strain evidence="1 2">CBS 100239</strain>
    </source>
</reference>
<dbReference type="AlphaFoldDB" id="A0A0L0N5X3"/>
<sequence length="111" mass="12163">MGAIISNQLARSLDLLGVVLIVPVKASEALVGLIEARIELSIEGPKAAATQTAFKRTLLLAQMPEGYKPLSRTVESAKRPRYQDVHRPLLIVMGSHDKTSPRARSEHILQK</sequence>